<reference evidence="3 4" key="1">
    <citation type="submission" date="2021-08" db="EMBL/GenBank/DDBJ databases">
        <title>Genomic Architecture of Streptomyces flavotricini NGL1 and Streptomyces erythrochromogenes HMS4 With Differential Plant Beneficial attributes and laccase production capabilities.</title>
        <authorList>
            <person name="Salwan R."/>
            <person name="Kaur R."/>
            <person name="Sharma V."/>
        </authorList>
    </citation>
    <scope>NUCLEOTIDE SEQUENCE [LARGE SCALE GENOMIC DNA]</scope>
    <source>
        <strain evidence="3 4">NGL1</strain>
    </source>
</reference>
<evidence type="ECO:0000313" key="4">
    <source>
        <dbReference type="Proteomes" id="UP001520654"/>
    </source>
</evidence>
<keyword evidence="4" id="KW-1185">Reference proteome</keyword>
<sequence length="308" mass="33011">MAASARRNGRPWGALGGTGERANKLAGALRTWLDEEGLRVSDLARALTPEHFADHTLPSRHRLYDWPAGVGLTVSTAEALADACSDSYEVSARRRAAVQEIWAAPGAAGSAAATDVVAARSRVITVRGEPARLQQAYADSILERDNAQKVALVLYAMLGQTTNQMSDYGRRLDALAAGSADDQQRVAELTHEIAALREQHTEAVAARIRAERESDDAQALADEAARRIHRLTVELAAHRGSATSRPGHGGRFEREEQQLILRMPADFAYRDAALNALVPSASRPPAAAAERAGRSDARLAGRSGRSPC</sequence>
<name>A0ABS8DYE3_9ACTN</name>
<proteinExistence type="predicted"/>
<gene>
    <name evidence="3" type="ORF">K7B10_01255</name>
</gene>
<dbReference type="Proteomes" id="UP001520654">
    <property type="component" value="Unassembled WGS sequence"/>
</dbReference>
<feature type="coiled-coil region" evidence="1">
    <location>
        <begin position="179"/>
        <end position="227"/>
    </location>
</feature>
<feature type="compositionally biased region" description="Low complexity" evidence="2">
    <location>
        <begin position="279"/>
        <end position="290"/>
    </location>
</feature>
<accession>A0ABS8DYE3</accession>
<comment type="caution">
    <text evidence="3">The sequence shown here is derived from an EMBL/GenBank/DDBJ whole genome shotgun (WGS) entry which is preliminary data.</text>
</comment>
<dbReference type="RefSeq" id="WP_229334095.1">
    <property type="nucleotide sequence ID" value="NZ_JAINUL010000001.1"/>
</dbReference>
<evidence type="ECO:0000256" key="1">
    <source>
        <dbReference type="SAM" id="Coils"/>
    </source>
</evidence>
<evidence type="ECO:0000313" key="3">
    <source>
        <dbReference type="EMBL" id="MCC0093444.1"/>
    </source>
</evidence>
<dbReference type="EMBL" id="JAINUL010000001">
    <property type="protein sequence ID" value="MCC0093444.1"/>
    <property type="molecule type" value="Genomic_DNA"/>
</dbReference>
<keyword evidence="1" id="KW-0175">Coiled coil</keyword>
<evidence type="ECO:0000256" key="2">
    <source>
        <dbReference type="SAM" id="MobiDB-lite"/>
    </source>
</evidence>
<feature type="region of interest" description="Disordered" evidence="2">
    <location>
        <begin position="278"/>
        <end position="308"/>
    </location>
</feature>
<protein>
    <submittedName>
        <fullName evidence="3">Uncharacterized protein</fullName>
    </submittedName>
</protein>
<organism evidence="3 4">
    <name type="scientific">Streptomyces flavotricini</name>
    <dbReference type="NCBI Taxonomy" id="66888"/>
    <lineage>
        <taxon>Bacteria</taxon>
        <taxon>Bacillati</taxon>
        <taxon>Actinomycetota</taxon>
        <taxon>Actinomycetes</taxon>
        <taxon>Kitasatosporales</taxon>
        <taxon>Streptomycetaceae</taxon>
        <taxon>Streptomyces</taxon>
    </lineage>
</organism>